<accession>A0A251UCF9</accession>
<protein>
    <submittedName>
        <fullName evidence="1">Uncharacterized protein</fullName>
    </submittedName>
</protein>
<dbReference type="EMBL" id="CM007896">
    <property type="protein sequence ID" value="OTG20556.1"/>
    <property type="molecule type" value="Genomic_DNA"/>
</dbReference>
<reference evidence="2" key="1">
    <citation type="journal article" date="2017" name="Nature">
        <title>The sunflower genome provides insights into oil metabolism, flowering and Asterid evolution.</title>
        <authorList>
            <person name="Badouin H."/>
            <person name="Gouzy J."/>
            <person name="Grassa C.J."/>
            <person name="Murat F."/>
            <person name="Staton S.E."/>
            <person name="Cottret L."/>
            <person name="Lelandais-Briere C."/>
            <person name="Owens G.L."/>
            <person name="Carrere S."/>
            <person name="Mayjonade B."/>
            <person name="Legrand L."/>
            <person name="Gill N."/>
            <person name="Kane N.C."/>
            <person name="Bowers J.E."/>
            <person name="Hubner S."/>
            <person name="Bellec A."/>
            <person name="Berard A."/>
            <person name="Berges H."/>
            <person name="Blanchet N."/>
            <person name="Boniface M.C."/>
            <person name="Brunel D."/>
            <person name="Catrice O."/>
            <person name="Chaidir N."/>
            <person name="Claudel C."/>
            <person name="Donnadieu C."/>
            <person name="Faraut T."/>
            <person name="Fievet G."/>
            <person name="Helmstetter N."/>
            <person name="King M."/>
            <person name="Knapp S.J."/>
            <person name="Lai Z."/>
            <person name="Le Paslier M.C."/>
            <person name="Lippi Y."/>
            <person name="Lorenzon L."/>
            <person name="Mandel J.R."/>
            <person name="Marage G."/>
            <person name="Marchand G."/>
            <person name="Marquand E."/>
            <person name="Bret-Mestries E."/>
            <person name="Morien E."/>
            <person name="Nambeesan S."/>
            <person name="Nguyen T."/>
            <person name="Pegot-Espagnet P."/>
            <person name="Pouilly N."/>
            <person name="Raftis F."/>
            <person name="Sallet E."/>
            <person name="Schiex T."/>
            <person name="Thomas J."/>
            <person name="Vandecasteele C."/>
            <person name="Vares D."/>
            <person name="Vear F."/>
            <person name="Vautrin S."/>
            <person name="Crespi M."/>
            <person name="Mangin B."/>
            <person name="Burke J.M."/>
            <person name="Salse J."/>
            <person name="Munos S."/>
            <person name="Vincourt P."/>
            <person name="Rieseberg L.H."/>
            <person name="Langlade N.B."/>
        </authorList>
    </citation>
    <scope>NUCLEOTIDE SEQUENCE [LARGE SCALE GENOMIC DNA]</scope>
    <source>
        <strain evidence="2">cv. SF193</strain>
    </source>
</reference>
<dbReference type="AlphaFoldDB" id="A0A251UCF9"/>
<sequence length="57" mass="6494">MFSEETLYAEVCLKTLGDAIHDLYKDNIEALPYEDLYSLTRLRLTGEHGERGCTEGI</sequence>
<dbReference type="InParanoid" id="A0A251UCF9"/>
<evidence type="ECO:0000313" key="1">
    <source>
        <dbReference type="EMBL" id="OTG20556.1"/>
    </source>
</evidence>
<dbReference type="Proteomes" id="UP000215914">
    <property type="component" value="Chromosome 7"/>
</dbReference>
<proteinExistence type="predicted"/>
<name>A0A251UCF9_HELAN</name>
<keyword evidence="2" id="KW-1185">Reference proteome</keyword>
<gene>
    <name evidence="1" type="ORF">HannXRQ_Chr07g0194421</name>
</gene>
<organism evidence="1 2">
    <name type="scientific">Helianthus annuus</name>
    <name type="common">Common sunflower</name>
    <dbReference type="NCBI Taxonomy" id="4232"/>
    <lineage>
        <taxon>Eukaryota</taxon>
        <taxon>Viridiplantae</taxon>
        <taxon>Streptophyta</taxon>
        <taxon>Embryophyta</taxon>
        <taxon>Tracheophyta</taxon>
        <taxon>Spermatophyta</taxon>
        <taxon>Magnoliopsida</taxon>
        <taxon>eudicotyledons</taxon>
        <taxon>Gunneridae</taxon>
        <taxon>Pentapetalae</taxon>
        <taxon>asterids</taxon>
        <taxon>campanulids</taxon>
        <taxon>Asterales</taxon>
        <taxon>Asteraceae</taxon>
        <taxon>Asteroideae</taxon>
        <taxon>Heliantheae alliance</taxon>
        <taxon>Heliantheae</taxon>
        <taxon>Helianthus</taxon>
    </lineage>
</organism>
<evidence type="ECO:0000313" key="2">
    <source>
        <dbReference type="Proteomes" id="UP000215914"/>
    </source>
</evidence>